<dbReference type="GO" id="GO:0004515">
    <property type="term" value="F:nicotinate-nucleotide adenylyltransferase activity"/>
    <property type="evidence" value="ECO:0007669"/>
    <property type="project" value="UniProtKB-EC"/>
</dbReference>
<dbReference type="NCBIfam" id="NF006479">
    <property type="entry name" value="PRK08887.1"/>
    <property type="match status" value="1"/>
</dbReference>
<dbReference type="UniPathway" id="UPA00253">
    <property type="reaction ID" value="UER00332"/>
</dbReference>
<evidence type="ECO:0000256" key="3">
    <source>
        <dbReference type="ARBA" id="ARBA00009014"/>
    </source>
</evidence>
<accession>A0A2A5SZ75</accession>
<proteinExistence type="inferred from homology"/>
<evidence type="ECO:0000313" key="16">
    <source>
        <dbReference type="EMBL" id="PCS21223.1"/>
    </source>
</evidence>
<evidence type="ECO:0000256" key="4">
    <source>
        <dbReference type="ARBA" id="ARBA00012389"/>
    </source>
</evidence>
<dbReference type="GO" id="GO:0005524">
    <property type="term" value="F:ATP binding"/>
    <property type="evidence" value="ECO:0007669"/>
    <property type="project" value="UniProtKB-KW"/>
</dbReference>
<comment type="function">
    <text evidence="1">Catalyzes the reversible adenylation of nicotinate mononucleotide (NaMN) to nicotinic acid adenine dinucleotide (NaAD).</text>
</comment>
<organism evidence="16 17">
    <name type="scientific">Candidatus Enterovibrio escicola</name>
    <dbReference type="NCBI Taxonomy" id="1927127"/>
    <lineage>
        <taxon>Bacteria</taxon>
        <taxon>Pseudomonadati</taxon>
        <taxon>Pseudomonadota</taxon>
        <taxon>Gammaproteobacteria</taxon>
        <taxon>Vibrionales</taxon>
        <taxon>Vibrionaceae</taxon>
        <taxon>Enterovibrio</taxon>
    </lineage>
</organism>
<evidence type="ECO:0000259" key="15">
    <source>
        <dbReference type="Pfam" id="PF01467"/>
    </source>
</evidence>
<evidence type="ECO:0000313" key="17">
    <source>
        <dbReference type="Proteomes" id="UP000219020"/>
    </source>
</evidence>
<protein>
    <recommendedName>
        <fullName evidence="4">nicotinate-nucleotide adenylyltransferase</fullName>
        <ecNumber evidence="4">2.7.7.18</ecNumber>
    </recommendedName>
    <alternativeName>
        <fullName evidence="13">Deamido-NAD(+) diphosphorylase</fullName>
    </alternativeName>
    <alternativeName>
        <fullName evidence="12">Deamido-NAD(+) pyrophosphorylase</fullName>
    </alternativeName>
    <alternativeName>
        <fullName evidence="11">Nicotinate mononucleotide adenylyltransferase</fullName>
    </alternativeName>
</protein>
<comment type="caution">
    <text evidence="16">The sequence shown here is derived from an EMBL/GenBank/DDBJ whole genome shotgun (WGS) entry which is preliminary data.</text>
</comment>
<reference evidence="17" key="1">
    <citation type="submission" date="2017-04" db="EMBL/GenBank/DDBJ databases">
        <title>Genome evolution of the luminous symbionts of deep sea anglerfish.</title>
        <authorList>
            <person name="Hendry T.A."/>
        </authorList>
    </citation>
    <scope>NUCLEOTIDE SEQUENCE [LARGE SCALE GENOMIC DNA]</scope>
</reference>
<evidence type="ECO:0000256" key="1">
    <source>
        <dbReference type="ARBA" id="ARBA00002324"/>
    </source>
</evidence>
<evidence type="ECO:0000256" key="2">
    <source>
        <dbReference type="ARBA" id="ARBA00005019"/>
    </source>
</evidence>
<keyword evidence="6 16" id="KW-0808">Transferase</keyword>
<evidence type="ECO:0000256" key="6">
    <source>
        <dbReference type="ARBA" id="ARBA00022679"/>
    </source>
</evidence>
<dbReference type="InterPro" id="IPR004821">
    <property type="entry name" value="Cyt_trans-like"/>
</dbReference>
<name>A0A2A5SZ75_9GAMM</name>
<evidence type="ECO:0000256" key="9">
    <source>
        <dbReference type="ARBA" id="ARBA00022840"/>
    </source>
</evidence>
<evidence type="ECO:0000256" key="13">
    <source>
        <dbReference type="ARBA" id="ARBA00033353"/>
    </source>
</evidence>
<dbReference type="Proteomes" id="UP000219020">
    <property type="component" value="Unassembled WGS sequence"/>
</dbReference>
<dbReference type="EMBL" id="NBYY01000036">
    <property type="protein sequence ID" value="PCS21223.1"/>
    <property type="molecule type" value="Genomic_DNA"/>
</dbReference>
<keyword evidence="5" id="KW-0662">Pyridine nucleotide biosynthesis</keyword>
<comment type="catalytic activity">
    <reaction evidence="14">
        <text>nicotinate beta-D-ribonucleotide + ATP + H(+) = deamido-NAD(+) + diphosphate</text>
        <dbReference type="Rhea" id="RHEA:22860"/>
        <dbReference type="ChEBI" id="CHEBI:15378"/>
        <dbReference type="ChEBI" id="CHEBI:30616"/>
        <dbReference type="ChEBI" id="CHEBI:33019"/>
        <dbReference type="ChEBI" id="CHEBI:57502"/>
        <dbReference type="ChEBI" id="CHEBI:58437"/>
        <dbReference type="EC" id="2.7.7.18"/>
    </reaction>
</comment>
<dbReference type="GeneID" id="66952625"/>
<dbReference type="InterPro" id="IPR014729">
    <property type="entry name" value="Rossmann-like_a/b/a_fold"/>
</dbReference>
<dbReference type="EC" id="2.7.7.18" evidence="4"/>
<dbReference type="OrthoDB" id="5295945at2"/>
<keyword evidence="17" id="KW-1185">Reference proteome</keyword>
<dbReference type="Pfam" id="PF01467">
    <property type="entry name" value="CTP_transf_like"/>
    <property type="match status" value="1"/>
</dbReference>
<evidence type="ECO:0000256" key="14">
    <source>
        <dbReference type="ARBA" id="ARBA00048721"/>
    </source>
</evidence>
<keyword evidence="10" id="KW-0520">NAD</keyword>
<dbReference type="GO" id="GO:0009435">
    <property type="term" value="P:NAD+ biosynthetic process"/>
    <property type="evidence" value="ECO:0007669"/>
    <property type="project" value="UniProtKB-UniPathway"/>
</dbReference>
<dbReference type="AlphaFoldDB" id="A0A2A5SZ75"/>
<dbReference type="Gene3D" id="3.40.50.620">
    <property type="entry name" value="HUPs"/>
    <property type="match status" value="1"/>
</dbReference>
<evidence type="ECO:0000256" key="5">
    <source>
        <dbReference type="ARBA" id="ARBA00022642"/>
    </source>
</evidence>
<keyword evidence="9" id="KW-0067">ATP-binding</keyword>
<comment type="pathway">
    <text evidence="2">Cofactor biosynthesis; NAD(+) biosynthesis; deamido-NAD(+) from nicotinate D-ribonucleotide: step 1/1.</text>
</comment>
<evidence type="ECO:0000256" key="8">
    <source>
        <dbReference type="ARBA" id="ARBA00022741"/>
    </source>
</evidence>
<evidence type="ECO:0000256" key="11">
    <source>
        <dbReference type="ARBA" id="ARBA00031253"/>
    </source>
</evidence>
<feature type="domain" description="Cytidyltransferase-like" evidence="15">
    <location>
        <begin position="12"/>
        <end position="150"/>
    </location>
</feature>
<evidence type="ECO:0000256" key="7">
    <source>
        <dbReference type="ARBA" id="ARBA00022695"/>
    </source>
</evidence>
<sequence>MKNKNRLEQIAVFGSAFNPPTLGHLSVIKRLSHFDQVLLVPSRVHVWGKAMINFDKRCDWVTTFISDASLANLSLCSNERELGKKGPITTWALLNQLQNQYPNAILTFVIGPDNFLNFGKFHKFTEIMERWNILVCPETIHVRSTDIRNRVIKGYDITLFTTPSLVTKLVKEDFL</sequence>
<evidence type="ECO:0000256" key="12">
    <source>
        <dbReference type="ARBA" id="ARBA00033140"/>
    </source>
</evidence>
<keyword evidence="7 16" id="KW-0548">Nucleotidyltransferase</keyword>
<keyword evidence="8" id="KW-0547">Nucleotide-binding</keyword>
<dbReference type="SUPFAM" id="SSF52374">
    <property type="entry name" value="Nucleotidylyl transferase"/>
    <property type="match status" value="1"/>
</dbReference>
<dbReference type="PANTHER" id="PTHR39321">
    <property type="entry name" value="NICOTINATE-NUCLEOTIDE ADENYLYLTRANSFERASE-RELATED"/>
    <property type="match status" value="1"/>
</dbReference>
<dbReference type="PANTHER" id="PTHR39321:SF3">
    <property type="entry name" value="PHOSPHOPANTETHEINE ADENYLYLTRANSFERASE"/>
    <property type="match status" value="1"/>
</dbReference>
<evidence type="ECO:0000256" key="10">
    <source>
        <dbReference type="ARBA" id="ARBA00023027"/>
    </source>
</evidence>
<dbReference type="InterPro" id="IPR005248">
    <property type="entry name" value="NadD/NMNAT"/>
</dbReference>
<dbReference type="RefSeq" id="WP_097357325.1">
    <property type="nucleotide sequence ID" value="NZ_CAWNJE010000016.1"/>
</dbReference>
<gene>
    <name evidence="16" type="ORF">BTN49_3111</name>
</gene>
<comment type="similarity">
    <text evidence="3">Belongs to the NadD family.</text>
</comment>
<dbReference type="CDD" id="cd02165">
    <property type="entry name" value="NMNAT"/>
    <property type="match status" value="1"/>
</dbReference>